<reference evidence="4" key="1">
    <citation type="journal article" date="2019" name="Int. J. Syst. Evol. Microbiol.">
        <title>The Global Catalogue of Microorganisms (GCM) 10K type strain sequencing project: providing services to taxonomists for standard genome sequencing and annotation.</title>
        <authorList>
            <consortium name="The Broad Institute Genomics Platform"/>
            <consortium name="The Broad Institute Genome Sequencing Center for Infectious Disease"/>
            <person name="Wu L."/>
            <person name="Ma J."/>
        </authorList>
    </citation>
    <scope>NUCLEOTIDE SEQUENCE [LARGE SCALE GENOMIC DNA]</scope>
    <source>
        <strain evidence="4">CGMCC 1.3685</strain>
    </source>
</reference>
<keyword evidence="1" id="KW-1133">Transmembrane helix</keyword>
<dbReference type="InterPro" id="IPR052920">
    <property type="entry name" value="DNA-binding_regulatory"/>
</dbReference>
<dbReference type="GO" id="GO:0016787">
    <property type="term" value="F:hydrolase activity"/>
    <property type="evidence" value="ECO:0007669"/>
    <property type="project" value="UniProtKB-KW"/>
</dbReference>
<accession>A0ABQ2DQ47</accession>
<organism evidence="3 4">
    <name type="scientific">Glutamicibacter ardleyensis</name>
    <dbReference type="NCBI Taxonomy" id="225894"/>
    <lineage>
        <taxon>Bacteria</taxon>
        <taxon>Bacillati</taxon>
        <taxon>Actinomycetota</taxon>
        <taxon>Actinomycetes</taxon>
        <taxon>Micrococcales</taxon>
        <taxon>Micrococcaceae</taxon>
        <taxon>Glutamicibacter</taxon>
    </lineage>
</organism>
<sequence length="405" mass="43954">MARNIVDTLEPRKTLPATLLGVSLGLAAGSVFAASVSALAGYFARRMVTPEERRTGNALIRAIVTDEEGQIWLHFTRGADTADPGACMLIAEDEACVARLSAPRPVPEKPRLVARKLEQIYRGSLDGVRRGYLSGAIYEHPQDAGFDAEDITLDLAVGPGPAWLIPGTTARNLWVIGVHGRGAKRTESIRALPVLTELGATVLLMSYRNDGLAPNAVDGRYGLGDTEWQDVETAVRYARNHGATQIMLLGWSMGGAIALQTADRSALAAHIDSLMLVGPVINWVDVISHQARLNKIPQTVGRFAGWLLTNRAGRWATGLAAPVNLKRLNWVDRAAELHHPTLLMHSKDDQFVPYGPSLKLAALRPDLVTLRVFSGAGHTREPNSDPQGFAAAIREFLTRRIEAQR</sequence>
<evidence type="ECO:0000313" key="3">
    <source>
        <dbReference type="EMBL" id="GGJ63247.1"/>
    </source>
</evidence>
<feature type="domain" description="AB hydrolase-1" evidence="2">
    <location>
        <begin position="175"/>
        <end position="316"/>
    </location>
</feature>
<evidence type="ECO:0000259" key="2">
    <source>
        <dbReference type="Pfam" id="PF00561"/>
    </source>
</evidence>
<name>A0ABQ2DQ47_9MICC</name>
<dbReference type="Pfam" id="PF00561">
    <property type="entry name" value="Abhydrolase_1"/>
    <property type="match status" value="1"/>
</dbReference>
<dbReference type="InterPro" id="IPR029058">
    <property type="entry name" value="AB_hydrolase_fold"/>
</dbReference>
<dbReference type="PANTHER" id="PTHR43358">
    <property type="entry name" value="ALPHA/BETA-HYDROLASE"/>
    <property type="match status" value="1"/>
</dbReference>
<comment type="caution">
    <text evidence="3">The sequence shown here is derived from an EMBL/GenBank/DDBJ whole genome shotgun (WGS) entry which is preliminary data.</text>
</comment>
<feature type="transmembrane region" description="Helical" evidence="1">
    <location>
        <begin position="20"/>
        <end position="44"/>
    </location>
</feature>
<evidence type="ECO:0000313" key="4">
    <source>
        <dbReference type="Proteomes" id="UP000606115"/>
    </source>
</evidence>
<keyword evidence="1" id="KW-0812">Transmembrane</keyword>
<keyword evidence="4" id="KW-1185">Reference proteome</keyword>
<dbReference type="SUPFAM" id="SSF53474">
    <property type="entry name" value="alpha/beta-Hydrolases"/>
    <property type="match status" value="1"/>
</dbReference>
<dbReference type="PANTHER" id="PTHR43358:SF4">
    <property type="entry name" value="ALPHA_BETA HYDROLASE FOLD-1 DOMAIN-CONTAINING PROTEIN"/>
    <property type="match status" value="1"/>
</dbReference>
<dbReference type="InterPro" id="IPR000073">
    <property type="entry name" value="AB_hydrolase_1"/>
</dbReference>
<proteinExistence type="predicted"/>
<gene>
    <name evidence="3" type="ORF">GCM10007173_22650</name>
</gene>
<keyword evidence="1" id="KW-0472">Membrane</keyword>
<keyword evidence="3" id="KW-0378">Hydrolase</keyword>
<dbReference type="Gene3D" id="3.40.50.1820">
    <property type="entry name" value="alpha/beta hydrolase"/>
    <property type="match status" value="1"/>
</dbReference>
<protein>
    <submittedName>
        <fullName evidence="3">Alpha/beta hydrolase</fullName>
    </submittedName>
</protein>
<dbReference type="GeneID" id="303304622"/>
<dbReference type="EMBL" id="BMKX01000005">
    <property type="protein sequence ID" value="GGJ63247.1"/>
    <property type="molecule type" value="Genomic_DNA"/>
</dbReference>
<evidence type="ECO:0000256" key="1">
    <source>
        <dbReference type="SAM" id="Phobius"/>
    </source>
</evidence>
<dbReference type="Proteomes" id="UP000606115">
    <property type="component" value="Unassembled WGS sequence"/>
</dbReference>
<dbReference type="RefSeq" id="WP_188685782.1">
    <property type="nucleotide sequence ID" value="NZ_BMKX01000005.1"/>
</dbReference>